<evidence type="ECO:0000313" key="3">
    <source>
        <dbReference type="Proteomes" id="UP000240572"/>
    </source>
</evidence>
<dbReference type="AlphaFoldDB" id="A0A2P8DAR8"/>
<dbReference type="PANTHER" id="PTHR35596">
    <property type="entry name" value="DUF2263 DOMAIN-CONTAINING PROTEIN"/>
    <property type="match status" value="1"/>
</dbReference>
<dbReference type="InterPro" id="IPR043472">
    <property type="entry name" value="Macro_dom-like"/>
</dbReference>
<dbReference type="Pfam" id="PF10021">
    <property type="entry name" value="PARG_cat_microb"/>
    <property type="match status" value="1"/>
</dbReference>
<keyword evidence="3" id="KW-1185">Reference proteome</keyword>
<dbReference type="Proteomes" id="UP000240572">
    <property type="component" value="Unassembled WGS sequence"/>
</dbReference>
<protein>
    <submittedName>
        <fullName evidence="2">Uncharacterized protein (TIGR02452 family)</fullName>
    </submittedName>
</protein>
<name>A0A2P8DAR8_9BACT</name>
<evidence type="ECO:0000259" key="1">
    <source>
        <dbReference type="Pfam" id="PF10021"/>
    </source>
</evidence>
<dbReference type="PANTHER" id="PTHR35596:SF1">
    <property type="entry name" value="MICROBIAL-TYPE PARG CATALYTIC DOMAIN-CONTAINING PROTEIN"/>
    <property type="match status" value="1"/>
</dbReference>
<accession>A0A2P8DAR8</accession>
<dbReference type="Gene3D" id="3.40.220.10">
    <property type="entry name" value="Leucine Aminopeptidase, subunit E, domain 1"/>
    <property type="match status" value="1"/>
</dbReference>
<feature type="domain" description="Microbial-type PARG catalytic" evidence="1">
    <location>
        <begin position="10"/>
        <end position="161"/>
    </location>
</feature>
<gene>
    <name evidence="2" type="ORF">B0I18_101467</name>
</gene>
<dbReference type="InterPro" id="IPR019261">
    <property type="entry name" value="PARG_cat_microbial"/>
</dbReference>
<dbReference type="RefSeq" id="WP_181358303.1">
    <property type="nucleotide sequence ID" value="NZ_PYGD01000001.1"/>
</dbReference>
<dbReference type="EMBL" id="PYGD01000001">
    <property type="protein sequence ID" value="PSK94312.1"/>
    <property type="molecule type" value="Genomic_DNA"/>
</dbReference>
<proteinExistence type="predicted"/>
<sequence>MNRNKRAEAAQETLRIIEQGYYQAPGGRRIDLQADIDKALEDTLYYREDAFGTVLEQVKTKAADLTFKTEIAVRNTGALEAAAKMAATGAPTGCLNFASAKNPGGGFLGGAQAQEESLALSSALYPTLMKHFEMYTYNRARSTYLYADHMIYSPGVPVFRDDNGALLTQPYRLSFVTSPAINIGAMQQNNPAELAFARETMLRRMDKVLSLFVYHGIEHVVLGAWGCGVFKNDPRDIAAHFASFLKPGGKYSTCFKSVVFAIHGAADSPNSTAFKQAFDYPQ</sequence>
<dbReference type="PIRSF" id="PIRSF014899">
    <property type="entry name" value="UCP014899"/>
    <property type="match status" value="1"/>
</dbReference>
<comment type="caution">
    <text evidence="2">The sequence shown here is derived from an EMBL/GenBank/DDBJ whole genome shotgun (WGS) entry which is preliminary data.</text>
</comment>
<dbReference type="NCBIfam" id="TIGR02452">
    <property type="entry name" value="TIGR02452 family protein"/>
    <property type="match status" value="1"/>
</dbReference>
<evidence type="ECO:0000313" key="2">
    <source>
        <dbReference type="EMBL" id="PSK94312.1"/>
    </source>
</evidence>
<dbReference type="SUPFAM" id="SSF52949">
    <property type="entry name" value="Macro domain-like"/>
    <property type="match status" value="1"/>
</dbReference>
<organism evidence="2 3">
    <name type="scientific">Taibaiella chishuiensis</name>
    <dbReference type="NCBI Taxonomy" id="1434707"/>
    <lineage>
        <taxon>Bacteria</taxon>
        <taxon>Pseudomonadati</taxon>
        <taxon>Bacteroidota</taxon>
        <taxon>Chitinophagia</taxon>
        <taxon>Chitinophagales</taxon>
        <taxon>Chitinophagaceae</taxon>
        <taxon>Taibaiella</taxon>
    </lineage>
</organism>
<reference evidence="2 3" key="1">
    <citation type="submission" date="2018-03" db="EMBL/GenBank/DDBJ databases">
        <title>Genomic Encyclopedia of Type Strains, Phase III (KMG-III): the genomes of soil and plant-associated and newly described type strains.</title>
        <authorList>
            <person name="Whitman W."/>
        </authorList>
    </citation>
    <scope>NUCLEOTIDE SEQUENCE [LARGE SCALE GENOMIC DNA]</scope>
    <source>
        <strain evidence="2 3">CGMCC 1.12700</strain>
    </source>
</reference>
<dbReference type="InterPro" id="IPR012664">
    <property type="entry name" value="CHP02452"/>
</dbReference>